<name>R9PEX7_PSEHS</name>
<dbReference type="EMBL" id="DF238833">
    <property type="protein sequence ID" value="GAC99797.1"/>
    <property type="molecule type" value="Genomic_DNA"/>
</dbReference>
<keyword evidence="3" id="KW-1185">Reference proteome</keyword>
<protein>
    <submittedName>
        <fullName evidence="2">Uncharacterized protein</fullName>
    </submittedName>
</protein>
<gene>
    <name evidence="2" type="ORF">PHSY_007400</name>
</gene>
<feature type="compositionally biased region" description="Acidic residues" evidence="1">
    <location>
        <begin position="131"/>
        <end position="143"/>
    </location>
</feature>
<dbReference type="AlphaFoldDB" id="R9PEX7"/>
<organism evidence="2 3">
    <name type="scientific">Pseudozyma hubeiensis (strain SY62)</name>
    <name type="common">Yeast</name>
    <dbReference type="NCBI Taxonomy" id="1305764"/>
    <lineage>
        <taxon>Eukaryota</taxon>
        <taxon>Fungi</taxon>
        <taxon>Dikarya</taxon>
        <taxon>Basidiomycota</taxon>
        <taxon>Ustilaginomycotina</taxon>
        <taxon>Ustilaginomycetes</taxon>
        <taxon>Ustilaginales</taxon>
        <taxon>Ustilaginaceae</taxon>
        <taxon>Pseudozyma</taxon>
    </lineage>
</organism>
<reference evidence="3" key="1">
    <citation type="journal article" date="2013" name="Genome Announc.">
        <title>Draft genome sequence of the basidiomycetous yeast-like fungus Pseudozyma hubeiensis SY62, which produces an abundant amount of the biosurfactant mannosylerythritol lipids.</title>
        <authorList>
            <person name="Konishi M."/>
            <person name="Hatada Y."/>
            <person name="Horiuchi J."/>
        </authorList>
    </citation>
    <scope>NUCLEOTIDE SEQUENCE [LARGE SCALE GENOMIC DNA]</scope>
    <source>
        <strain evidence="3">SY62</strain>
    </source>
</reference>
<sequence>MTPADTTEQTTAKLIVAVDRVQADSTQVRRDLAAIRSQLNALDDSIRTAAKGPLNEVARLKQQMAVLEASNKVTTQANIALKAENEKLVIDNERARNLISFLKQMKGGPSAVLDMPTVRQATSRTTVAQDDAQDDAELVPEEP</sequence>
<evidence type="ECO:0000313" key="2">
    <source>
        <dbReference type="EMBL" id="GAC99797.1"/>
    </source>
</evidence>
<evidence type="ECO:0000313" key="3">
    <source>
        <dbReference type="Proteomes" id="UP000014071"/>
    </source>
</evidence>
<dbReference type="Proteomes" id="UP000014071">
    <property type="component" value="Unassembled WGS sequence"/>
</dbReference>
<accession>R9PEX7</accession>
<dbReference type="RefSeq" id="XP_012193384.1">
    <property type="nucleotide sequence ID" value="XM_012337994.1"/>
</dbReference>
<proteinExistence type="predicted"/>
<feature type="region of interest" description="Disordered" evidence="1">
    <location>
        <begin position="121"/>
        <end position="143"/>
    </location>
</feature>
<dbReference type="HOGENOM" id="CLU_1807071_0_0_1"/>
<dbReference type="OrthoDB" id="10346541at2759"/>
<evidence type="ECO:0000256" key="1">
    <source>
        <dbReference type="SAM" id="MobiDB-lite"/>
    </source>
</evidence>
<dbReference type="GeneID" id="24112663"/>